<dbReference type="GO" id="GO:0016042">
    <property type="term" value="P:lipid catabolic process"/>
    <property type="evidence" value="ECO:0007669"/>
    <property type="project" value="UniProtKB-KW"/>
</dbReference>
<evidence type="ECO:0000256" key="3">
    <source>
        <dbReference type="ARBA" id="ARBA00022525"/>
    </source>
</evidence>
<reference evidence="9" key="1">
    <citation type="submission" date="2023-02" db="EMBL/GenBank/DDBJ databases">
        <title>Genome of toxic invasive species Heracleum sosnowskyi carries increased number of genes despite the absence of recent whole-genome duplications.</title>
        <authorList>
            <person name="Schelkunov M."/>
            <person name="Shtratnikova V."/>
            <person name="Makarenko M."/>
            <person name="Klepikova A."/>
            <person name="Omelchenko D."/>
            <person name="Novikova G."/>
            <person name="Obukhova E."/>
            <person name="Bogdanov V."/>
            <person name="Penin A."/>
            <person name="Logacheva M."/>
        </authorList>
    </citation>
    <scope>NUCLEOTIDE SEQUENCE</scope>
    <source>
        <strain evidence="9">Hsosn_3</strain>
        <tissue evidence="9">Leaf</tissue>
    </source>
</reference>
<feature type="chain" id="PRO_5042104387" evidence="8">
    <location>
        <begin position="29"/>
        <end position="366"/>
    </location>
</feature>
<evidence type="ECO:0000256" key="2">
    <source>
        <dbReference type="ARBA" id="ARBA00008668"/>
    </source>
</evidence>
<keyword evidence="10" id="KW-1185">Reference proteome</keyword>
<comment type="subcellular location">
    <subcellularLocation>
        <location evidence="1">Secreted</location>
    </subcellularLocation>
</comment>
<comment type="caution">
    <text evidence="9">The sequence shown here is derived from an EMBL/GenBank/DDBJ whole genome shotgun (WGS) entry which is preliminary data.</text>
</comment>
<evidence type="ECO:0000256" key="6">
    <source>
        <dbReference type="ARBA" id="ARBA00022963"/>
    </source>
</evidence>
<evidence type="ECO:0000256" key="7">
    <source>
        <dbReference type="ARBA" id="ARBA00023098"/>
    </source>
</evidence>
<keyword evidence="4 8" id="KW-0732">Signal</keyword>
<evidence type="ECO:0000256" key="1">
    <source>
        <dbReference type="ARBA" id="ARBA00004613"/>
    </source>
</evidence>
<dbReference type="InterPro" id="IPR036514">
    <property type="entry name" value="SGNH_hydro_sf"/>
</dbReference>
<accession>A0AAD8MQX2</accession>
<dbReference type="InterPro" id="IPR051238">
    <property type="entry name" value="GDSL_esterase/lipase"/>
</dbReference>
<keyword evidence="3" id="KW-0964">Secreted</keyword>
<gene>
    <name evidence="9" type="ORF">POM88_019846</name>
</gene>
<evidence type="ECO:0000313" key="10">
    <source>
        <dbReference type="Proteomes" id="UP001237642"/>
    </source>
</evidence>
<dbReference type="GO" id="GO:0005576">
    <property type="term" value="C:extracellular region"/>
    <property type="evidence" value="ECO:0007669"/>
    <property type="project" value="UniProtKB-SubCell"/>
</dbReference>
<evidence type="ECO:0000313" key="9">
    <source>
        <dbReference type="EMBL" id="KAK1382111.1"/>
    </source>
</evidence>
<sequence>MASIADSCTVPLIILMALKLQLLLIVRAEPQVPCHFVFGDSLVDNGNNNFLYTQAKVNYPPYGTNFPGGNATGRFSNGENLSDATGKLLGFANYTPPYVTARGKEILQGVNYGSGGAGIRVESGQNLGGRISLDQQLRNHGFTVLRLVALQRNISHTKEYLGKCIYTVAMGSNDYNNNYFMPHHYPTSKMYTPDEYADVLIQQYSQQLESLYDAGARKVAVFGLGLLGCTPAQIYSFGYKNASGCVDKVNDAVALFNERMKPLVDGLNTNLTHAKFIYINTTHIAKEYAGSGGFTVLSTPCCVASLFFGKGQCEPNLHPCSNPQSYIFWDDIHPTEKANKATAERAYMAASPLDSYPMDIRTLALQ</sequence>
<keyword evidence="7" id="KW-0443">Lipid metabolism</keyword>
<proteinExistence type="inferred from homology"/>
<dbReference type="PANTHER" id="PTHR45650:SF50">
    <property type="entry name" value="TRIACYLGLYCEROL LIPASE"/>
    <property type="match status" value="1"/>
</dbReference>
<name>A0AAD8MQX2_9APIA</name>
<dbReference type="CDD" id="cd01837">
    <property type="entry name" value="SGNH_plant_lipase_like"/>
    <property type="match status" value="1"/>
</dbReference>
<dbReference type="Gene3D" id="3.40.50.1110">
    <property type="entry name" value="SGNH hydrolase"/>
    <property type="match status" value="1"/>
</dbReference>
<protein>
    <submittedName>
        <fullName evidence="9">GDSL-like Lipase/Acylhydrolase superfamily protein</fullName>
    </submittedName>
</protein>
<keyword evidence="5" id="KW-0378">Hydrolase</keyword>
<dbReference type="InterPro" id="IPR001087">
    <property type="entry name" value="GDSL"/>
</dbReference>
<comment type="similarity">
    <text evidence="2">Belongs to the 'GDSL' lipolytic enzyme family.</text>
</comment>
<evidence type="ECO:0000256" key="5">
    <source>
        <dbReference type="ARBA" id="ARBA00022801"/>
    </source>
</evidence>
<dbReference type="Pfam" id="PF00657">
    <property type="entry name" value="Lipase_GDSL"/>
    <property type="match status" value="1"/>
</dbReference>
<feature type="signal peptide" evidence="8">
    <location>
        <begin position="1"/>
        <end position="28"/>
    </location>
</feature>
<evidence type="ECO:0000256" key="4">
    <source>
        <dbReference type="ARBA" id="ARBA00022729"/>
    </source>
</evidence>
<organism evidence="9 10">
    <name type="scientific">Heracleum sosnowskyi</name>
    <dbReference type="NCBI Taxonomy" id="360622"/>
    <lineage>
        <taxon>Eukaryota</taxon>
        <taxon>Viridiplantae</taxon>
        <taxon>Streptophyta</taxon>
        <taxon>Embryophyta</taxon>
        <taxon>Tracheophyta</taxon>
        <taxon>Spermatophyta</taxon>
        <taxon>Magnoliopsida</taxon>
        <taxon>eudicotyledons</taxon>
        <taxon>Gunneridae</taxon>
        <taxon>Pentapetalae</taxon>
        <taxon>asterids</taxon>
        <taxon>campanulids</taxon>
        <taxon>Apiales</taxon>
        <taxon>Apiaceae</taxon>
        <taxon>Apioideae</taxon>
        <taxon>apioid superclade</taxon>
        <taxon>Tordylieae</taxon>
        <taxon>Tordyliinae</taxon>
        <taxon>Heracleum</taxon>
    </lineage>
</organism>
<dbReference type="AlphaFoldDB" id="A0AAD8MQX2"/>
<dbReference type="EMBL" id="JAUIZM010000005">
    <property type="protein sequence ID" value="KAK1382111.1"/>
    <property type="molecule type" value="Genomic_DNA"/>
</dbReference>
<dbReference type="SUPFAM" id="SSF52266">
    <property type="entry name" value="SGNH hydrolase"/>
    <property type="match status" value="1"/>
</dbReference>
<reference evidence="9" key="2">
    <citation type="submission" date="2023-05" db="EMBL/GenBank/DDBJ databases">
        <authorList>
            <person name="Schelkunov M.I."/>
        </authorList>
    </citation>
    <scope>NUCLEOTIDE SEQUENCE</scope>
    <source>
        <strain evidence="9">Hsosn_3</strain>
        <tissue evidence="9">Leaf</tissue>
    </source>
</reference>
<dbReference type="Proteomes" id="UP001237642">
    <property type="component" value="Unassembled WGS sequence"/>
</dbReference>
<dbReference type="PANTHER" id="PTHR45650">
    <property type="entry name" value="GDSL-LIKE LIPASE/ACYLHYDROLASE-RELATED"/>
    <property type="match status" value="1"/>
</dbReference>
<keyword evidence="6" id="KW-0442">Lipid degradation</keyword>
<dbReference type="InterPro" id="IPR035669">
    <property type="entry name" value="SGNH_plant_lipase-like"/>
</dbReference>
<dbReference type="GO" id="GO:0016788">
    <property type="term" value="F:hydrolase activity, acting on ester bonds"/>
    <property type="evidence" value="ECO:0007669"/>
    <property type="project" value="InterPro"/>
</dbReference>
<evidence type="ECO:0000256" key="8">
    <source>
        <dbReference type="SAM" id="SignalP"/>
    </source>
</evidence>